<reference evidence="3" key="1">
    <citation type="submission" date="2015-11" db="EMBL/GenBank/DDBJ databases">
        <authorList>
            <person name="Seth-Smith H.M.B."/>
        </authorList>
    </citation>
    <scope>NUCLEOTIDE SEQUENCE [LARGE SCALE GENOMIC DNA]</scope>
    <source>
        <strain evidence="3">2013Ark11</strain>
    </source>
</reference>
<keyword evidence="1" id="KW-0472">Membrane</keyword>
<keyword evidence="1" id="KW-0812">Transmembrane</keyword>
<keyword evidence="1" id="KW-1133">Transmembrane helix</keyword>
<dbReference type="AlphaFoldDB" id="A0A0S4M1V3"/>
<protein>
    <submittedName>
        <fullName evidence="2">Putative membrane protein</fullName>
    </submittedName>
</protein>
<evidence type="ECO:0000256" key="1">
    <source>
        <dbReference type="SAM" id="Phobius"/>
    </source>
</evidence>
<evidence type="ECO:0000313" key="3">
    <source>
        <dbReference type="Proteomes" id="UP000198651"/>
    </source>
</evidence>
<feature type="transmembrane region" description="Helical" evidence="1">
    <location>
        <begin position="164"/>
        <end position="184"/>
    </location>
</feature>
<evidence type="ECO:0000313" key="2">
    <source>
        <dbReference type="EMBL" id="CUT17751.1"/>
    </source>
</evidence>
<name>A0A0S4M1V3_9BURK</name>
<accession>A0A0S4M1V3</accession>
<dbReference type="OrthoDB" id="9993539at2"/>
<organism evidence="2 3">
    <name type="scientific">Candidatus Ichthyocystis hellenicum</name>
    <dbReference type="NCBI Taxonomy" id="1561003"/>
    <lineage>
        <taxon>Bacteria</taxon>
        <taxon>Pseudomonadati</taxon>
        <taxon>Pseudomonadota</taxon>
        <taxon>Betaproteobacteria</taxon>
        <taxon>Burkholderiales</taxon>
        <taxon>Candidatus Ichthyocystis</taxon>
    </lineage>
</organism>
<sequence length="190" mass="20365">MDYECIELRTFSNVSDDCDTCPIGDIGSAEFGGGSVVVGMSQDCSCAGLINSSDEIVPLADNTSMTRPVRTLELTEVPPEGVGLPDMMPMTYFDVGFPINSESVAYAEVPFLGIRRRIVPNNSINLNSTDSGDTRILVLKIAAAVCLLFSIIIFLCVLDDIYCLIPASCLLAVSISSCIALIALNRRGIR</sequence>
<dbReference type="EMBL" id="LN906597">
    <property type="protein sequence ID" value="CUT17751.1"/>
    <property type="molecule type" value="Genomic_DNA"/>
</dbReference>
<dbReference type="RefSeq" id="WP_092343037.1">
    <property type="nucleotide sequence ID" value="NZ_LN906597.1"/>
</dbReference>
<proteinExistence type="predicted"/>
<gene>
    <name evidence="2" type="ORF">Ark11_0930</name>
</gene>
<keyword evidence="3" id="KW-1185">Reference proteome</keyword>
<dbReference type="Proteomes" id="UP000198651">
    <property type="component" value="Chromosome I"/>
</dbReference>
<feature type="transmembrane region" description="Helical" evidence="1">
    <location>
        <begin position="137"/>
        <end position="158"/>
    </location>
</feature>